<sequence length="244" mass="26420">MTPSESVLDTLREALEHHPNIHRTQRPVKLSLADDGDVLILEGEVEDVASKKLLLELAATQKGLSGIVDRLHVAPARPMSDTEVCQHVVDALLDEPALRDCGVRLREDGGARVLRPAAPGVRGAIELRVEDGVVTLDGDINSLAAKRLAGVLAWWVPGVCDVVNGLGVEPPERDSDAEISEAVHVVLEKDPFIDAADISVDTHDRTVTLRGVVHAETQRRMAENDAWFVFGVDKVENQLAVLTP</sequence>
<evidence type="ECO:0000259" key="1">
    <source>
        <dbReference type="PROSITE" id="PS50914"/>
    </source>
</evidence>
<name>A0ABT4AMT3_9BACT</name>
<dbReference type="InterPro" id="IPR051686">
    <property type="entry name" value="Lipoprotein_DolP"/>
</dbReference>
<feature type="domain" description="BON" evidence="1">
    <location>
        <begin position="175"/>
        <end position="243"/>
    </location>
</feature>
<dbReference type="PROSITE" id="PS50914">
    <property type="entry name" value="BON"/>
    <property type="match status" value="2"/>
</dbReference>
<evidence type="ECO:0000313" key="3">
    <source>
        <dbReference type="Proteomes" id="UP001207654"/>
    </source>
</evidence>
<keyword evidence="3" id="KW-1185">Reference proteome</keyword>
<dbReference type="Gene3D" id="3.30.1340.30">
    <property type="match status" value="2"/>
</dbReference>
<comment type="caution">
    <text evidence="2">The sequence shown here is derived from an EMBL/GenBank/DDBJ whole genome shotgun (WGS) entry which is preliminary data.</text>
</comment>
<accession>A0ABT4AMT3</accession>
<evidence type="ECO:0000313" key="2">
    <source>
        <dbReference type="EMBL" id="MCY1082886.1"/>
    </source>
</evidence>
<proteinExistence type="predicted"/>
<dbReference type="RefSeq" id="WP_267541439.1">
    <property type="nucleotide sequence ID" value="NZ_JAPNKA010000001.1"/>
</dbReference>
<dbReference type="PANTHER" id="PTHR34606:SF15">
    <property type="entry name" value="BON DOMAIN-CONTAINING PROTEIN"/>
    <property type="match status" value="1"/>
</dbReference>
<dbReference type="EMBL" id="JAPNKA010000001">
    <property type="protein sequence ID" value="MCY1082886.1"/>
    <property type="molecule type" value="Genomic_DNA"/>
</dbReference>
<reference evidence="2 3" key="1">
    <citation type="submission" date="2022-11" db="EMBL/GenBank/DDBJ databases">
        <title>Minimal conservation of predation-associated metabolite biosynthetic gene clusters underscores biosynthetic potential of Myxococcota including descriptions for ten novel species: Archangium lansinium sp. nov., Myxococcus landrumus sp. nov., Nannocystis bai.</title>
        <authorList>
            <person name="Ahearne A."/>
            <person name="Stevens C."/>
            <person name="Phillips K."/>
        </authorList>
    </citation>
    <scope>NUCLEOTIDE SEQUENCE [LARGE SCALE GENOMIC DNA]</scope>
    <source>
        <strain evidence="2 3">MIWBW</strain>
    </source>
</reference>
<feature type="domain" description="BON" evidence="1">
    <location>
        <begin position="101"/>
        <end position="170"/>
    </location>
</feature>
<organism evidence="2 3">
    <name type="scientific">Archangium lansingense</name>
    <dbReference type="NCBI Taxonomy" id="2995310"/>
    <lineage>
        <taxon>Bacteria</taxon>
        <taxon>Pseudomonadati</taxon>
        <taxon>Myxococcota</taxon>
        <taxon>Myxococcia</taxon>
        <taxon>Myxococcales</taxon>
        <taxon>Cystobacterineae</taxon>
        <taxon>Archangiaceae</taxon>
        <taxon>Archangium</taxon>
    </lineage>
</organism>
<dbReference type="SMART" id="SM00749">
    <property type="entry name" value="BON"/>
    <property type="match status" value="2"/>
</dbReference>
<gene>
    <name evidence="2" type="ORF">OV287_51390</name>
</gene>
<dbReference type="InterPro" id="IPR014004">
    <property type="entry name" value="Transpt-assoc_nodulatn_dom_bac"/>
</dbReference>
<dbReference type="Pfam" id="PF04972">
    <property type="entry name" value="BON"/>
    <property type="match status" value="2"/>
</dbReference>
<dbReference type="Proteomes" id="UP001207654">
    <property type="component" value="Unassembled WGS sequence"/>
</dbReference>
<dbReference type="InterPro" id="IPR007055">
    <property type="entry name" value="BON_dom"/>
</dbReference>
<protein>
    <submittedName>
        <fullName evidence="2">BON domain-containing protein</fullName>
    </submittedName>
</protein>
<dbReference type="PANTHER" id="PTHR34606">
    <property type="entry name" value="BON DOMAIN-CONTAINING PROTEIN"/>
    <property type="match status" value="1"/>
</dbReference>